<proteinExistence type="predicted"/>
<keyword evidence="2" id="KW-0812">Transmembrane</keyword>
<feature type="transmembrane region" description="Helical" evidence="2">
    <location>
        <begin position="311"/>
        <end position="332"/>
    </location>
</feature>
<organism evidence="4 5">
    <name type="scientific">Mycobacterium avium</name>
    <dbReference type="NCBI Taxonomy" id="1764"/>
    <lineage>
        <taxon>Bacteria</taxon>
        <taxon>Bacillati</taxon>
        <taxon>Actinomycetota</taxon>
        <taxon>Actinomycetes</taxon>
        <taxon>Mycobacteriales</taxon>
        <taxon>Mycobacteriaceae</taxon>
        <taxon>Mycobacterium</taxon>
        <taxon>Mycobacterium avium complex (MAC)</taxon>
    </lineage>
</organism>
<dbReference type="OrthoDB" id="121140at2"/>
<feature type="transmembrane region" description="Helical" evidence="2">
    <location>
        <begin position="226"/>
        <end position="254"/>
    </location>
</feature>
<reference evidence="4 5" key="1">
    <citation type="submission" date="2017-08" db="EMBL/GenBank/DDBJ databases">
        <title>Phylogenetic analysis of Mycobacterium avium complex whole genomes.</title>
        <authorList>
            <person name="Caverly L.J."/>
            <person name="Spilker T."/>
            <person name="Lipuma J."/>
        </authorList>
    </citation>
    <scope>NUCLEOTIDE SEQUENCE [LARGE SCALE GENOMIC DNA]</scope>
    <source>
        <strain evidence="4 5">FLAC0165</strain>
    </source>
</reference>
<evidence type="ECO:0000259" key="3">
    <source>
        <dbReference type="Pfam" id="PF25231"/>
    </source>
</evidence>
<evidence type="ECO:0000256" key="1">
    <source>
        <dbReference type="SAM" id="MobiDB-lite"/>
    </source>
</evidence>
<name>A0A2A3A490_MYCAV</name>
<dbReference type="Pfam" id="PF25231">
    <property type="entry name" value="DUF7847"/>
    <property type="match status" value="1"/>
</dbReference>
<evidence type="ECO:0000313" key="5">
    <source>
        <dbReference type="Proteomes" id="UP000217768"/>
    </source>
</evidence>
<dbReference type="InterPro" id="IPR057169">
    <property type="entry name" value="DUF7847"/>
</dbReference>
<evidence type="ECO:0000313" key="4">
    <source>
        <dbReference type="EMBL" id="PBA28406.1"/>
    </source>
</evidence>
<comment type="caution">
    <text evidence="4">The sequence shown here is derived from an EMBL/GenBank/DDBJ whole genome shotgun (WGS) entry which is preliminary data.</text>
</comment>
<sequence>MCATLRAGARVNVVKWSGRRQDGAHDEPPVHEPRGSVSAPPPGYPVGPPPAYGPQSQYGTQYRAHFPGRYGVYYGPPPTYPPPGYPPAPAFGPPPGYGVLKPGIIPLRPLTLGDIFNGAVGYIRANPKATLGLTAIVVIAMQIITKAAVLGPLAAYGRFTGDRSDELTAGVLGAWSVSVGAGVLVGWLGGMLLSGMLTVIVGRAVFGSSITIGETWTKIRGRLPALLGLALLEAVVVAAIAGLVVVVIAILAAIGNAAAAVVLGIPLVLTVIAVLVYLYTVVLFAPVLIVLERLPVLDAITRSFRLVRRGFWRVLGIRALTFLVTAVVANAVAVPFSIVGQVFQISSSGTAFLISTAILSVGAAIGEIITAPFNAGVIVLLYTDRRMRAEAFDLVLQSGAAQGSYAAASTDSLWLTRPR</sequence>
<feature type="region of interest" description="Disordered" evidence="1">
    <location>
        <begin position="16"/>
        <end position="58"/>
    </location>
</feature>
<accession>A0A2A3A490</accession>
<keyword evidence="2" id="KW-0472">Membrane</keyword>
<feature type="transmembrane region" description="Helical" evidence="2">
    <location>
        <begin position="175"/>
        <end position="206"/>
    </location>
</feature>
<feature type="transmembrane region" description="Helical" evidence="2">
    <location>
        <begin position="260"/>
        <end position="291"/>
    </location>
</feature>
<dbReference type="AlphaFoldDB" id="A0A2A3A490"/>
<dbReference type="EMBL" id="NSFD01000002">
    <property type="protein sequence ID" value="PBA28406.1"/>
    <property type="molecule type" value="Genomic_DNA"/>
</dbReference>
<feature type="transmembrane region" description="Helical" evidence="2">
    <location>
        <begin position="352"/>
        <end position="382"/>
    </location>
</feature>
<feature type="compositionally biased region" description="Basic and acidic residues" evidence="1">
    <location>
        <begin position="19"/>
        <end position="34"/>
    </location>
</feature>
<feature type="transmembrane region" description="Helical" evidence="2">
    <location>
        <begin position="131"/>
        <end position="155"/>
    </location>
</feature>
<dbReference type="RefSeq" id="WP_023900389.1">
    <property type="nucleotide sequence ID" value="NZ_JAEKMK010000037.1"/>
</dbReference>
<gene>
    <name evidence="4" type="ORF">CKJ66_01865</name>
</gene>
<evidence type="ECO:0000256" key="2">
    <source>
        <dbReference type="SAM" id="Phobius"/>
    </source>
</evidence>
<feature type="compositionally biased region" description="Pro residues" evidence="1">
    <location>
        <begin position="39"/>
        <end position="52"/>
    </location>
</feature>
<protein>
    <recommendedName>
        <fullName evidence="3">DUF7847 domain-containing protein</fullName>
    </recommendedName>
</protein>
<dbReference type="Proteomes" id="UP000217768">
    <property type="component" value="Unassembled WGS sequence"/>
</dbReference>
<keyword evidence="2" id="KW-1133">Transmembrane helix</keyword>
<feature type="domain" description="DUF7847" evidence="3">
    <location>
        <begin position="112"/>
        <end position="383"/>
    </location>
</feature>